<dbReference type="PROSITE" id="PS51672">
    <property type="entry name" value="ACT_LIKE"/>
    <property type="match status" value="2"/>
</dbReference>
<keyword evidence="16" id="KW-1185">Reference proteome</keyword>
<dbReference type="GO" id="GO:0009097">
    <property type="term" value="P:isoleucine biosynthetic process"/>
    <property type="evidence" value="ECO:0007669"/>
    <property type="project" value="UniProtKB-UniRule"/>
</dbReference>
<evidence type="ECO:0000256" key="7">
    <source>
        <dbReference type="ARBA" id="ARBA00022624"/>
    </source>
</evidence>
<dbReference type="GO" id="GO:0006567">
    <property type="term" value="P:L-threonine catabolic process"/>
    <property type="evidence" value="ECO:0007669"/>
    <property type="project" value="TreeGrafter"/>
</dbReference>
<dbReference type="InterPro" id="IPR050147">
    <property type="entry name" value="Ser/Thr_Dehydratase"/>
</dbReference>
<dbReference type="Pfam" id="PF00291">
    <property type="entry name" value="PALP"/>
    <property type="match status" value="1"/>
</dbReference>
<evidence type="ECO:0000256" key="10">
    <source>
        <dbReference type="ARBA" id="ARBA00023239"/>
    </source>
</evidence>
<dbReference type="FunFam" id="3.40.50.1100:FF:000008">
    <property type="entry name" value="L-threonine dehydratase"/>
    <property type="match status" value="1"/>
</dbReference>
<dbReference type="PROSITE" id="PS00165">
    <property type="entry name" value="DEHYDRATASE_SER_THR"/>
    <property type="match status" value="1"/>
</dbReference>
<evidence type="ECO:0000256" key="2">
    <source>
        <dbReference type="ARBA" id="ARBA00001933"/>
    </source>
</evidence>
<feature type="domain" description="ACT-like" evidence="14">
    <location>
        <begin position="469"/>
        <end position="540"/>
    </location>
</feature>
<dbReference type="FunCoup" id="A0A163JBK3">
    <property type="interactions" value="299"/>
</dbReference>
<feature type="domain" description="ACT-like" evidence="14">
    <location>
        <begin position="375"/>
        <end position="447"/>
    </location>
</feature>
<evidence type="ECO:0000313" key="15">
    <source>
        <dbReference type="EMBL" id="SAL98264.1"/>
    </source>
</evidence>
<dbReference type="InParanoid" id="A0A163JBK3"/>
<comment type="similarity">
    <text evidence="4 12">Belongs to the serine/threonine dehydratase family.</text>
</comment>
<evidence type="ECO:0000256" key="4">
    <source>
        <dbReference type="ARBA" id="ARBA00010869"/>
    </source>
</evidence>
<accession>A0A163JBK3</accession>
<dbReference type="UniPathway" id="UPA00047">
    <property type="reaction ID" value="UER00054"/>
</dbReference>
<keyword evidence="6 12" id="KW-0028">Amino-acid biosynthesis</keyword>
<dbReference type="NCBIfam" id="NF006674">
    <property type="entry name" value="PRK09224.1"/>
    <property type="match status" value="1"/>
</dbReference>
<evidence type="ECO:0000256" key="1">
    <source>
        <dbReference type="ARBA" id="ARBA00001274"/>
    </source>
</evidence>
<dbReference type="SUPFAM" id="SSF53686">
    <property type="entry name" value="Tryptophan synthase beta subunit-like PLP-dependent enzymes"/>
    <property type="match status" value="1"/>
</dbReference>
<dbReference type="OMA" id="TRFEYTK"/>
<evidence type="ECO:0000256" key="12">
    <source>
        <dbReference type="RuleBase" id="RU362012"/>
    </source>
</evidence>
<feature type="region of interest" description="Disordered" evidence="13">
    <location>
        <begin position="1"/>
        <end position="20"/>
    </location>
</feature>
<dbReference type="InterPro" id="IPR000634">
    <property type="entry name" value="Ser/Thr_deHydtase_PyrdxlP-BS"/>
</dbReference>
<organism evidence="15">
    <name type="scientific">Absidia glauca</name>
    <name type="common">Pin mould</name>
    <dbReference type="NCBI Taxonomy" id="4829"/>
    <lineage>
        <taxon>Eukaryota</taxon>
        <taxon>Fungi</taxon>
        <taxon>Fungi incertae sedis</taxon>
        <taxon>Mucoromycota</taxon>
        <taxon>Mucoromycotina</taxon>
        <taxon>Mucoromycetes</taxon>
        <taxon>Mucorales</taxon>
        <taxon>Cunninghamellaceae</taxon>
        <taxon>Absidia</taxon>
    </lineage>
</organism>
<dbReference type="InterPro" id="IPR038110">
    <property type="entry name" value="TD_ACT-like_sf"/>
</dbReference>
<name>A0A163JBK3_ABSGL</name>
<evidence type="ECO:0000256" key="13">
    <source>
        <dbReference type="SAM" id="MobiDB-lite"/>
    </source>
</evidence>
<keyword evidence="9 12" id="KW-0663">Pyridoxal phosphate</keyword>
<dbReference type="NCBIfam" id="TIGR01124">
    <property type="entry name" value="ilvA_2Cterm"/>
    <property type="match status" value="1"/>
</dbReference>
<dbReference type="STRING" id="4829.A0A163JBK3"/>
<dbReference type="Proteomes" id="UP000078561">
    <property type="component" value="Unassembled WGS sequence"/>
</dbReference>
<dbReference type="EC" id="4.3.1.19" evidence="12"/>
<dbReference type="PANTHER" id="PTHR48078:SF11">
    <property type="entry name" value="THREONINE DEHYDRATASE, MITOCHONDRIAL"/>
    <property type="match status" value="1"/>
</dbReference>
<keyword evidence="11 12" id="KW-0100">Branched-chain amino acid biosynthesis</keyword>
<dbReference type="CDD" id="cd01562">
    <property type="entry name" value="Thr-dehyd"/>
    <property type="match status" value="1"/>
</dbReference>
<dbReference type="Gene3D" id="3.40.50.1100">
    <property type="match status" value="2"/>
</dbReference>
<dbReference type="Pfam" id="PF00585">
    <property type="entry name" value="Thr_dehydrat_C"/>
    <property type="match status" value="2"/>
</dbReference>
<keyword evidence="7 12" id="KW-0412">Isoleucine biosynthesis</keyword>
<dbReference type="InterPro" id="IPR001721">
    <property type="entry name" value="TD_ACT-like"/>
</dbReference>
<dbReference type="GO" id="GO:0006565">
    <property type="term" value="P:L-serine catabolic process"/>
    <property type="evidence" value="ECO:0007669"/>
    <property type="project" value="TreeGrafter"/>
</dbReference>
<proteinExistence type="inferred from homology"/>
<comment type="subunit">
    <text evidence="5">Homotetramer.</text>
</comment>
<evidence type="ECO:0000256" key="9">
    <source>
        <dbReference type="ARBA" id="ARBA00022898"/>
    </source>
</evidence>
<keyword evidence="8" id="KW-0677">Repeat</keyword>
<comment type="cofactor">
    <cofactor evidence="2 12">
        <name>pyridoxal 5'-phosphate</name>
        <dbReference type="ChEBI" id="CHEBI:597326"/>
    </cofactor>
</comment>
<evidence type="ECO:0000313" key="16">
    <source>
        <dbReference type="Proteomes" id="UP000078561"/>
    </source>
</evidence>
<dbReference type="EMBL" id="LT552062">
    <property type="protein sequence ID" value="SAL98264.1"/>
    <property type="molecule type" value="Genomic_DNA"/>
</dbReference>
<dbReference type="InterPro" id="IPR036052">
    <property type="entry name" value="TrpB-like_PALP_sf"/>
</dbReference>
<reference evidence="15" key="1">
    <citation type="submission" date="2016-04" db="EMBL/GenBank/DDBJ databases">
        <authorList>
            <person name="Evans L.H."/>
            <person name="Alamgir A."/>
            <person name="Owens N."/>
            <person name="Weber N.D."/>
            <person name="Virtaneva K."/>
            <person name="Barbian K."/>
            <person name="Babar A."/>
            <person name="Rosenke K."/>
        </authorList>
    </citation>
    <scope>NUCLEOTIDE SEQUENCE [LARGE SCALE GENOMIC DNA]</scope>
    <source>
        <strain evidence="15">CBS 101.48</strain>
    </source>
</reference>
<dbReference type="GO" id="GO:0003941">
    <property type="term" value="F:L-serine ammonia-lyase activity"/>
    <property type="evidence" value="ECO:0007669"/>
    <property type="project" value="TreeGrafter"/>
</dbReference>
<gene>
    <name evidence="15" type="primary">ABSGL_03793.1 scaffold 4673</name>
</gene>
<dbReference type="FunFam" id="3.40.1020.10:FF:000001">
    <property type="entry name" value="L-threonine dehydratase"/>
    <property type="match status" value="1"/>
</dbReference>
<dbReference type="InterPro" id="IPR005787">
    <property type="entry name" value="Thr_deHydtase_biosynth"/>
</dbReference>
<dbReference type="SUPFAM" id="SSF55021">
    <property type="entry name" value="ACT-like"/>
    <property type="match status" value="1"/>
</dbReference>
<comment type="catalytic activity">
    <reaction evidence="1 12">
        <text>L-threonine = 2-oxobutanoate + NH4(+)</text>
        <dbReference type="Rhea" id="RHEA:22108"/>
        <dbReference type="ChEBI" id="CHEBI:16763"/>
        <dbReference type="ChEBI" id="CHEBI:28938"/>
        <dbReference type="ChEBI" id="CHEBI:57926"/>
        <dbReference type="EC" id="4.3.1.19"/>
    </reaction>
</comment>
<dbReference type="Gene3D" id="3.40.1020.10">
    <property type="entry name" value="Biosynthetic Threonine Deaminase, Domain 3"/>
    <property type="match status" value="1"/>
</dbReference>
<dbReference type="InterPro" id="IPR001926">
    <property type="entry name" value="TrpB-like_PALP"/>
</dbReference>
<dbReference type="CDD" id="cd04906">
    <property type="entry name" value="ACT_ThrD-I_1"/>
    <property type="match status" value="1"/>
</dbReference>
<evidence type="ECO:0000256" key="11">
    <source>
        <dbReference type="ARBA" id="ARBA00023304"/>
    </source>
</evidence>
<evidence type="ECO:0000256" key="5">
    <source>
        <dbReference type="ARBA" id="ARBA00011881"/>
    </source>
</evidence>
<dbReference type="CDD" id="cd04907">
    <property type="entry name" value="ACT_ThrD-I_2"/>
    <property type="match status" value="1"/>
</dbReference>
<comment type="pathway">
    <text evidence="3 12">Amino-acid biosynthesis; L-isoleucine biosynthesis; 2-oxobutanoate from L-threonine: step 1/1.</text>
</comment>
<protein>
    <recommendedName>
        <fullName evidence="12">Threonine dehydratase</fullName>
        <ecNumber evidence="12">4.3.1.19</ecNumber>
    </recommendedName>
    <alternativeName>
        <fullName evidence="12">Threonine deaminase</fullName>
    </alternativeName>
</protein>
<evidence type="ECO:0000256" key="8">
    <source>
        <dbReference type="ARBA" id="ARBA00022737"/>
    </source>
</evidence>
<evidence type="ECO:0000259" key="14">
    <source>
        <dbReference type="PROSITE" id="PS51672"/>
    </source>
</evidence>
<evidence type="ECO:0000256" key="6">
    <source>
        <dbReference type="ARBA" id="ARBA00022605"/>
    </source>
</evidence>
<dbReference type="PANTHER" id="PTHR48078">
    <property type="entry name" value="THREONINE DEHYDRATASE, MITOCHONDRIAL-RELATED"/>
    <property type="match status" value="1"/>
</dbReference>
<dbReference type="GO" id="GO:0004794">
    <property type="term" value="F:threonine deaminase activity"/>
    <property type="evidence" value="ECO:0007669"/>
    <property type="project" value="UniProtKB-UniRule"/>
</dbReference>
<dbReference type="OrthoDB" id="4418812at2759"/>
<keyword evidence="10 12" id="KW-0456">Lyase</keyword>
<dbReference type="AlphaFoldDB" id="A0A163JBK3"/>
<sequence>MTPPRTEALVETDTKEPNPHLHSDIQPNNVTFQQADHTPDYLRMILTARVYDVVQETPLQEAVNINAKLKKTGVHDNHRVYLKREDLQPVFSFKIRGAYNKLAHLTEEEKKAGVIACSAGNHAQGVAYAAKHLGIKAKIVMPIPSPAIKWRNVQRLGAEVVLHGNDFDEAKVECARLMKEEGLTNIPPYDDPYVIAGQGTIGLELLRQHDLNDIYAIYICVGGGGLIAGVASYVKRIAPHIKIIGCEANDANAMTQSMDKNSRVELSEVGLFADGAAVRLVGEETFRVAHPLVDEMVNVTNDEICAAIKDVFEETRSICEPTGAVSVAAIRKYLQAHPGDETKGAHIAIISGANVNFDRLRFISDRAELGEQSEAFCNVLIPEKAGSFHKMIEQVLPRNVTEFSYRYSSPDKARIYISFKVNDLVSEVQQVLDKWKENGMEGWDVSHNELAKTHARFMIGGKHKVENERVFRFVFPERPGALMKFLSGLQISWNVSLFHYRSHGDDMGKVFVGIQVPPEENQCLDESLNRLGYTFIEETDNVVYKTFLRGD</sequence>
<dbReference type="GO" id="GO:0030170">
    <property type="term" value="F:pyridoxal phosphate binding"/>
    <property type="evidence" value="ECO:0007669"/>
    <property type="project" value="InterPro"/>
</dbReference>
<dbReference type="InterPro" id="IPR045865">
    <property type="entry name" value="ACT-like_dom_sf"/>
</dbReference>
<evidence type="ECO:0000256" key="3">
    <source>
        <dbReference type="ARBA" id="ARBA00004810"/>
    </source>
</evidence>